<dbReference type="Proteomes" id="UP000555411">
    <property type="component" value="Unassembled WGS sequence"/>
</dbReference>
<gene>
    <name evidence="3" type="ORF">H7F16_06375</name>
</gene>
<dbReference type="CDD" id="cd00293">
    <property type="entry name" value="USP-like"/>
    <property type="match status" value="1"/>
</dbReference>
<dbReference type="EMBL" id="JACLQD010000002">
    <property type="protein sequence ID" value="MBC2835127.1"/>
    <property type="molecule type" value="Genomic_DNA"/>
</dbReference>
<evidence type="ECO:0000259" key="2">
    <source>
        <dbReference type="Pfam" id="PF00582"/>
    </source>
</evidence>
<dbReference type="RefSeq" id="WP_185796755.1">
    <property type="nucleotide sequence ID" value="NZ_JACLQD010000002.1"/>
</dbReference>
<protein>
    <submittedName>
        <fullName evidence="3">Universal stress protein</fullName>
    </submittedName>
</protein>
<evidence type="ECO:0000313" key="4">
    <source>
        <dbReference type="Proteomes" id="UP000555411"/>
    </source>
</evidence>
<dbReference type="AlphaFoldDB" id="A0A842I6Y5"/>
<reference evidence="3 4" key="1">
    <citation type="journal article" date="2017" name="Int. J. Syst. Evol. Microbiol.">
        <title>Gemmobacter straminiformis sp. nov., isolated from an artificial fountain.</title>
        <authorList>
            <person name="Kang J.Y."/>
            <person name="Kim M.J."/>
            <person name="Chun J."/>
            <person name="Son K.P."/>
            <person name="Jahng K.Y."/>
        </authorList>
    </citation>
    <scope>NUCLEOTIDE SEQUENCE [LARGE SCALE GENOMIC DNA]</scope>
    <source>
        <strain evidence="3 4">CAM-8</strain>
    </source>
</reference>
<organism evidence="3 4">
    <name type="scientific">Paragemmobacter straminiformis</name>
    <dbReference type="NCBI Taxonomy" id="2045119"/>
    <lineage>
        <taxon>Bacteria</taxon>
        <taxon>Pseudomonadati</taxon>
        <taxon>Pseudomonadota</taxon>
        <taxon>Alphaproteobacteria</taxon>
        <taxon>Rhodobacterales</taxon>
        <taxon>Paracoccaceae</taxon>
        <taxon>Paragemmobacter</taxon>
    </lineage>
</organism>
<dbReference type="PRINTS" id="PR01438">
    <property type="entry name" value="UNVRSLSTRESS"/>
</dbReference>
<evidence type="ECO:0000313" key="3">
    <source>
        <dbReference type="EMBL" id="MBC2835127.1"/>
    </source>
</evidence>
<comment type="similarity">
    <text evidence="1">Belongs to the universal stress protein A family.</text>
</comment>
<dbReference type="Gene3D" id="3.40.50.620">
    <property type="entry name" value="HUPs"/>
    <property type="match status" value="1"/>
</dbReference>
<sequence>MYRTIVLAYDGTLEGRLALREGARLAQICNARVVLMAVLEPAGEMYVGDFGTIYPPEDRRPDVQRILDEGFARLTRMGLRPEARLEIGDAAERITSVAQQVSADLVVVGHHKQGAIARWLLGSVTNSLSNTLACSLLVARHEISDDVLFSSDTSQSVILS</sequence>
<keyword evidence="4" id="KW-1185">Reference proteome</keyword>
<comment type="caution">
    <text evidence="3">The sequence shown here is derived from an EMBL/GenBank/DDBJ whole genome shotgun (WGS) entry which is preliminary data.</text>
</comment>
<proteinExistence type="inferred from homology"/>
<accession>A0A842I6Y5</accession>
<dbReference type="InterPro" id="IPR014729">
    <property type="entry name" value="Rossmann-like_a/b/a_fold"/>
</dbReference>
<dbReference type="PANTHER" id="PTHR46268">
    <property type="entry name" value="STRESS RESPONSE PROTEIN NHAX"/>
    <property type="match status" value="1"/>
</dbReference>
<dbReference type="InterPro" id="IPR006016">
    <property type="entry name" value="UspA"/>
</dbReference>
<dbReference type="SUPFAM" id="SSF52402">
    <property type="entry name" value="Adenine nucleotide alpha hydrolases-like"/>
    <property type="match status" value="1"/>
</dbReference>
<name>A0A842I6Y5_9RHOB</name>
<dbReference type="Pfam" id="PF00582">
    <property type="entry name" value="Usp"/>
    <property type="match status" value="1"/>
</dbReference>
<dbReference type="InterPro" id="IPR006015">
    <property type="entry name" value="Universal_stress_UspA"/>
</dbReference>
<evidence type="ECO:0000256" key="1">
    <source>
        <dbReference type="ARBA" id="ARBA00008791"/>
    </source>
</evidence>
<feature type="domain" description="UspA" evidence="2">
    <location>
        <begin position="1"/>
        <end position="140"/>
    </location>
</feature>
<dbReference type="PANTHER" id="PTHR46268:SF15">
    <property type="entry name" value="UNIVERSAL STRESS PROTEIN HP_0031"/>
    <property type="match status" value="1"/>
</dbReference>